<feature type="transmembrane region" description="Helical" evidence="1">
    <location>
        <begin position="12"/>
        <end position="30"/>
    </location>
</feature>
<organism evidence="2 3">
    <name type="scientific">Candidatus Avimonoglobus intestinipullorum</name>
    <dbReference type="NCBI Taxonomy" id="2840699"/>
    <lineage>
        <taxon>Bacteria</taxon>
        <taxon>Bacillati</taxon>
        <taxon>Bacillota</taxon>
        <taxon>Clostridia</taxon>
        <taxon>Eubacteriales</taxon>
        <taxon>Candidatus Avimonoglobus</taxon>
    </lineage>
</organism>
<keyword evidence="1" id="KW-0812">Transmembrane</keyword>
<dbReference type="AlphaFoldDB" id="A0A9D1S5S5"/>
<evidence type="ECO:0008006" key="4">
    <source>
        <dbReference type="Google" id="ProtNLM"/>
    </source>
</evidence>
<sequence>MERFKISFSKNKYLYLLALPGFIYLILFAYKPMVGLLMAFEDAAVAKHGAREQFAGKAGV</sequence>
<protein>
    <recommendedName>
        <fullName evidence="4">Sugar ABC transporter permease</fullName>
    </recommendedName>
</protein>
<gene>
    <name evidence="2" type="ORF">IAB04_02985</name>
</gene>
<keyword evidence="1" id="KW-0472">Membrane</keyword>
<evidence type="ECO:0000313" key="3">
    <source>
        <dbReference type="Proteomes" id="UP000824111"/>
    </source>
</evidence>
<accession>A0A9D1S5S5</accession>
<reference evidence="2" key="2">
    <citation type="journal article" date="2021" name="PeerJ">
        <title>Extensive microbial diversity within the chicken gut microbiome revealed by metagenomics and culture.</title>
        <authorList>
            <person name="Gilroy R."/>
            <person name="Ravi A."/>
            <person name="Getino M."/>
            <person name="Pursley I."/>
            <person name="Horton D.L."/>
            <person name="Alikhan N.F."/>
            <person name="Baker D."/>
            <person name="Gharbi K."/>
            <person name="Hall N."/>
            <person name="Watson M."/>
            <person name="Adriaenssens E.M."/>
            <person name="Foster-Nyarko E."/>
            <person name="Jarju S."/>
            <person name="Secka A."/>
            <person name="Antonio M."/>
            <person name="Oren A."/>
            <person name="Chaudhuri R.R."/>
            <person name="La Ragione R."/>
            <person name="Hildebrand F."/>
            <person name="Pallen M.J."/>
        </authorList>
    </citation>
    <scope>NUCLEOTIDE SEQUENCE</scope>
    <source>
        <strain evidence="2">ChiSjej4B22-9803</strain>
    </source>
</reference>
<evidence type="ECO:0000256" key="1">
    <source>
        <dbReference type="SAM" id="Phobius"/>
    </source>
</evidence>
<dbReference type="EMBL" id="DVND01000077">
    <property type="protein sequence ID" value="HIU48304.1"/>
    <property type="molecule type" value="Genomic_DNA"/>
</dbReference>
<comment type="caution">
    <text evidence="2">The sequence shown here is derived from an EMBL/GenBank/DDBJ whole genome shotgun (WGS) entry which is preliminary data.</text>
</comment>
<dbReference type="Proteomes" id="UP000824111">
    <property type="component" value="Unassembled WGS sequence"/>
</dbReference>
<name>A0A9D1S5S5_9FIRM</name>
<evidence type="ECO:0000313" key="2">
    <source>
        <dbReference type="EMBL" id="HIU48304.1"/>
    </source>
</evidence>
<proteinExistence type="predicted"/>
<reference evidence="2" key="1">
    <citation type="submission" date="2020-10" db="EMBL/GenBank/DDBJ databases">
        <authorList>
            <person name="Gilroy R."/>
        </authorList>
    </citation>
    <scope>NUCLEOTIDE SEQUENCE</scope>
    <source>
        <strain evidence="2">ChiSjej4B22-9803</strain>
    </source>
</reference>
<keyword evidence="1" id="KW-1133">Transmembrane helix</keyword>